<dbReference type="Proteomes" id="UP000030700">
    <property type="component" value="Unassembled WGS sequence"/>
</dbReference>
<dbReference type="InterPro" id="IPR018841">
    <property type="entry name" value="DUF2442"/>
</dbReference>
<accession>A0A0S6VZX7</accession>
<protein>
    <recommendedName>
        <fullName evidence="3">DUF2442 domain-containing protein</fullName>
    </recommendedName>
</protein>
<gene>
    <name evidence="1" type="ORF">U14_02087</name>
</gene>
<name>A0A0S6VZX7_9BACT</name>
<dbReference type="Gene3D" id="3.30.2020.10">
    <property type="entry name" value="NE0471-like N-terminal domain"/>
    <property type="match status" value="1"/>
</dbReference>
<proteinExistence type="predicted"/>
<sequence length="119" mass="13678">METLLDVIRVEPRQDHTLLLEFENHEIRLFDMTPYLKKKPYVPLNHSPLFMRATVDYGTVVWPGNIDIAPETLWDHSTQTTLNFSVKHAGASDKRHSTRNVERELNDAIVNDPTAVILA</sequence>
<dbReference type="SUPFAM" id="SSF143880">
    <property type="entry name" value="NE0471 N-terminal domain-like"/>
    <property type="match status" value="1"/>
</dbReference>
<dbReference type="EMBL" id="DF820456">
    <property type="protein sequence ID" value="GAK50846.1"/>
    <property type="molecule type" value="Genomic_DNA"/>
</dbReference>
<evidence type="ECO:0008006" key="3">
    <source>
        <dbReference type="Google" id="ProtNLM"/>
    </source>
</evidence>
<reference evidence="1" key="1">
    <citation type="journal article" date="2015" name="PeerJ">
        <title>First genomic representation of candidate bacterial phylum KSB3 points to enhanced environmental sensing as a trigger of wastewater bulking.</title>
        <authorList>
            <person name="Sekiguchi Y."/>
            <person name="Ohashi A."/>
            <person name="Parks D.H."/>
            <person name="Yamauchi T."/>
            <person name="Tyson G.W."/>
            <person name="Hugenholtz P."/>
        </authorList>
    </citation>
    <scope>NUCLEOTIDE SEQUENCE [LARGE SCALE GENOMIC DNA]</scope>
</reference>
<keyword evidence="2" id="KW-1185">Reference proteome</keyword>
<evidence type="ECO:0000313" key="2">
    <source>
        <dbReference type="Proteomes" id="UP000030700"/>
    </source>
</evidence>
<dbReference type="InterPro" id="IPR036782">
    <property type="entry name" value="NE0471-like_N"/>
</dbReference>
<dbReference type="STRING" id="1499966.U14_02087"/>
<dbReference type="HOGENOM" id="CLU_2056737_0_0_0"/>
<organism evidence="1">
    <name type="scientific">Candidatus Moduliflexus flocculans</name>
    <dbReference type="NCBI Taxonomy" id="1499966"/>
    <lineage>
        <taxon>Bacteria</taxon>
        <taxon>Candidatus Moduliflexota</taxon>
        <taxon>Candidatus Moduliflexia</taxon>
        <taxon>Candidatus Moduliflexales</taxon>
        <taxon>Candidatus Moduliflexaceae</taxon>
    </lineage>
</organism>
<evidence type="ECO:0000313" key="1">
    <source>
        <dbReference type="EMBL" id="GAK50846.1"/>
    </source>
</evidence>
<dbReference type="AlphaFoldDB" id="A0A0S6VZX7"/>
<dbReference type="Pfam" id="PF10387">
    <property type="entry name" value="DUF2442"/>
    <property type="match status" value="1"/>
</dbReference>